<dbReference type="OrthoDB" id="271709at2"/>
<evidence type="ECO:0000313" key="16">
    <source>
        <dbReference type="Proteomes" id="UP000195437"/>
    </source>
</evidence>
<dbReference type="GO" id="GO:0006824">
    <property type="term" value="P:cobalt ion transport"/>
    <property type="evidence" value="ECO:0007669"/>
    <property type="project" value="UniProtKB-KW"/>
</dbReference>
<keyword evidence="6" id="KW-0533">Nickel</keyword>
<keyword evidence="10" id="KW-0921">Nickel transport</keyword>
<dbReference type="InterPro" id="IPR011541">
    <property type="entry name" value="Ni/Co_transpt_high_affinity"/>
</dbReference>
<evidence type="ECO:0000313" key="15">
    <source>
        <dbReference type="EMBL" id="ARU63102.1"/>
    </source>
</evidence>
<comment type="function">
    <text evidence="1">Efflux system for nickel and cobalt.</text>
</comment>
<dbReference type="RefSeq" id="WP_087458449.1">
    <property type="nucleotide sequence ID" value="NZ_CP021434.1"/>
</dbReference>
<keyword evidence="16" id="KW-1185">Reference proteome</keyword>
<feature type="region of interest" description="Disordered" evidence="14">
    <location>
        <begin position="134"/>
        <end position="163"/>
    </location>
</feature>
<feature type="transmembrane region" description="Helical" evidence="13">
    <location>
        <begin position="250"/>
        <end position="271"/>
    </location>
</feature>
<dbReference type="PANTHER" id="PTHR40659">
    <property type="entry name" value="NICKEL/COBALT EFFLUX SYSTEM RCNA"/>
    <property type="match status" value="1"/>
</dbReference>
<keyword evidence="4 13" id="KW-0813">Transport</keyword>
<dbReference type="InterPro" id="IPR051224">
    <property type="entry name" value="NiCoT_RcnA"/>
</dbReference>
<evidence type="ECO:0000256" key="2">
    <source>
        <dbReference type="ARBA" id="ARBA00004651"/>
    </source>
</evidence>
<keyword evidence="5" id="KW-1003">Cell membrane</keyword>
<organism evidence="15 16">
    <name type="scientific">Tumebacillus avium</name>
    <dbReference type="NCBI Taxonomy" id="1903704"/>
    <lineage>
        <taxon>Bacteria</taxon>
        <taxon>Bacillati</taxon>
        <taxon>Bacillota</taxon>
        <taxon>Bacilli</taxon>
        <taxon>Bacillales</taxon>
        <taxon>Alicyclobacillaceae</taxon>
        <taxon>Tumebacillus</taxon>
    </lineage>
</organism>
<evidence type="ECO:0000256" key="14">
    <source>
        <dbReference type="SAM" id="MobiDB-lite"/>
    </source>
</evidence>
<evidence type="ECO:0000256" key="4">
    <source>
        <dbReference type="ARBA" id="ARBA00022448"/>
    </source>
</evidence>
<feature type="compositionally biased region" description="Basic residues" evidence="14">
    <location>
        <begin position="138"/>
        <end position="160"/>
    </location>
</feature>
<keyword evidence="3" id="KW-0171">Cobalt transport</keyword>
<keyword evidence="12" id="KW-0170">Cobalt</keyword>
<comment type="subcellular location">
    <subcellularLocation>
        <location evidence="2 13">Cell membrane</location>
        <topology evidence="2 13">Multi-pass membrane protein</topology>
    </subcellularLocation>
</comment>
<evidence type="ECO:0000256" key="6">
    <source>
        <dbReference type="ARBA" id="ARBA00022596"/>
    </source>
</evidence>
<protein>
    <recommendedName>
        <fullName evidence="13">Nickel/cobalt efflux system</fullName>
    </recommendedName>
</protein>
<dbReference type="GO" id="GO:0046583">
    <property type="term" value="F:monoatomic cation efflux transmembrane transporter activity"/>
    <property type="evidence" value="ECO:0007669"/>
    <property type="project" value="TreeGrafter"/>
</dbReference>
<evidence type="ECO:0000256" key="1">
    <source>
        <dbReference type="ARBA" id="ARBA00002510"/>
    </source>
</evidence>
<keyword evidence="9" id="KW-0406">Ion transport</keyword>
<evidence type="ECO:0000256" key="9">
    <source>
        <dbReference type="ARBA" id="ARBA00023065"/>
    </source>
</evidence>
<keyword evidence="7 13" id="KW-0812">Transmembrane</keyword>
<keyword evidence="8 13" id="KW-1133">Transmembrane helix</keyword>
<keyword evidence="11 13" id="KW-0472">Membrane</keyword>
<dbReference type="Pfam" id="PF03824">
    <property type="entry name" value="NicO"/>
    <property type="match status" value="1"/>
</dbReference>
<sequence length="281" mass="29510">MDLFVAIPMALGLGALHSLEPGHGKGVMTAYLISSRARLRDAVFLGFTSAVSHTLSILFLAFVATTALQFWMPEQIEAWLGLISGAVITGIGLRMVYLRMNPPVVSLGRIGSAAEDTYVCGHGHVHHISELATEGGHAHGHGHSHGHSHSHAHSHSHGHSHAHDHSGALAVVATQERSAKRLLTIGVLTGLIPCPSALVMLLAAISAGQITMGVGLVIAFSLGGALALSLLGILLLKAEHKVRFLERRRFGEAMATLSAGIIVLIGFLVTYESISSLGLLS</sequence>
<feature type="transmembrane region" description="Helical" evidence="13">
    <location>
        <begin position="182"/>
        <end position="207"/>
    </location>
</feature>
<accession>A0A1Y0IR37</accession>
<gene>
    <name evidence="15" type="ORF">CBW65_20555</name>
</gene>
<evidence type="ECO:0000256" key="3">
    <source>
        <dbReference type="ARBA" id="ARBA00022426"/>
    </source>
</evidence>
<dbReference type="GO" id="GO:0005886">
    <property type="term" value="C:plasma membrane"/>
    <property type="evidence" value="ECO:0007669"/>
    <property type="project" value="UniProtKB-SubCell"/>
</dbReference>
<evidence type="ECO:0000256" key="13">
    <source>
        <dbReference type="RuleBase" id="RU362101"/>
    </source>
</evidence>
<name>A0A1Y0IR37_9BACL</name>
<dbReference type="GO" id="GO:0010045">
    <property type="term" value="P:response to nickel cation"/>
    <property type="evidence" value="ECO:0007669"/>
    <property type="project" value="TreeGrafter"/>
</dbReference>
<evidence type="ECO:0000256" key="7">
    <source>
        <dbReference type="ARBA" id="ARBA00022692"/>
    </source>
</evidence>
<dbReference type="KEGG" id="tum:CBW65_20555"/>
<dbReference type="EMBL" id="CP021434">
    <property type="protein sequence ID" value="ARU63102.1"/>
    <property type="molecule type" value="Genomic_DNA"/>
</dbReference>
<feature type="transmembrane region" description="Helical" evidence="13">
    <location>
        <begin position="213"/>
        <end position="238"/>
    </location>
</feature>
<feature type="transmembrane region" description="Helical" evidence="13">
    <location>
        <begin position="42"/>
        <end position="72"/>
    </location>
</feature>
<dbReference type="GO" id="GO:0015099">
    <property type="term" value="F:nickel cation transmembrane transporter activity"/>
    <property type="evidence" value="ECO:0007669"/>
    <property type="project" value="UniProtKB-UniRule"/>
</dbReference>
<dbReference type="Proteomes" id="UP000195437">
    <property type="component" value="Chromosome"/>
</dbReference>
<evidence type="ECO:0000256" key="8">
    <source>
        <dbReference type="ARBA" id="ARBA00022989"/>
    </source>
</evidence>
<dbReference type="AlphaFoldDB" id="A0A1Y0IR37"/>
<feature type="transmembrane region" description="Helical" evidence="13">
    <location>
        <begin position="78"/>
        <end position="97"/>
    </location>
</feature>
<dbReference type="PANTHER" id="PTHR40659:SF1">
    <property type="entry name" value="NICKEL_COBALT EFFLUX SYSTEM RCNA"/>
    <property type="match status" value="1"/>
</dbReference>
<comment type="similarity">
    <text evidence="13">Belongs to the NiCoT transporter (TC 2.A.52) family.</text>
</comment>
<evidence type="ECO:0000256" key="10">
    <source>
        <dbReference type="ARBA" id="ARBA00023112"/>
    </source>
</evidence>
<proteinExistence type="inferred from homology"/>
<dbReference type="GO" id="GO:0032025">
    <property type="term" value="P:response to cobalt ion"/>
    <property type="evidence" value="ECO:0007669"/>
    <property type="project" value="TreeGrafter"/>
</dbReference>
<reference evidence="16" key="1">
    <citation type="submission" date="2017-05" db="EMBL/GenBank/DDBJ databases">
        <authorList>
            <person name="Sung H."/>
        </authorList>
    </citation>
    <scope>NUCLEOTIDE SEQUENCE [LARGE SCALE GENOMIC DNA]</scope>
    <source>
        <strain evidence="16">AR23208</strain>
    </source>
</reference>
<evidence type="ECO:0000256" key="5">
    <source>
        <dbReference type="ARBA" id="ARBA00022475"/>
    </source>
</evidence>
<evidence type="ECO:0000256" key="11">
    <source>
        <dbReference type="ARBA" id="ARBA00023136"/>
    </source>
</evidence>
<evidence type="ECO:0000256" key="12">
    <source>
        <dbReference type="ARBA" id="ARBA00023285"/>
    </source>
</evidence>